<proteinExistence type="predicted"/>
<organism evidence="2 3">
    <name type="scientific">Botrytis fragariae</name>
    <dbReference type="NCBI Taxonomy" id="1964551"/>
    <lineage>
        <taxon>Eukaryota</taxon>
        <taxon>Fungi</taxon>
        <taxon>Dikarya</taxon>
        <taxon>Ascomycota</taxon>
        <taxon>Pezizomycotina</taxon>
        <taxon>Leotiomycetes</taxon>
        <taxon>Helotiales</taxon>
        <taxon>Sclerotiniaceae</taxon>
        <taxon>Botrytis</taxon>
    </lineage>
</organism>
<dbReference type="Proteomes" id="UP000531561">
    <property type="component" value="Unassembled WGS sequence"/>
</dbReference>
<name>A0A8H6ASD8_9HELO</name>
<feature type="compositionally biased region" description="Polar residues" evidence="1">
    <location>
        <begin position="1"/>
        <end position="10"/>
    </location>
</feature>
<comment type="caution">
    <text evidence="2">The sequence shown here is derived from an EMBL/GenBank/DDBJ whole genome shotgun (WGS) entry which is preliminary data.</text>
</comment>
<reference evidence="2 3" key="1">
    <citation type="journal article" date="2020" name="Phytopathology">
        <title>A high-quality genome resource of Botrytis fragariae, a new and rapidly spreading fungal pathogen causing strawberry gray mold in the U.S.A.</title>
        <authorList>
            <person name="Wu Y."/>
            <person name="Saski C.A."/>
            <person name="Schnabel G."/>
            <person name="Xiao S."/>
            <person name="Hu M."/>
        </authorList>
    </citation>
    <scope>NUCLEOTIDE SEQUENCE [LARGE SCALE GENOMIC DNA]</scope>
    <source>
        <strain evidence="2 3">BVB16</strain>
    </source>
</reference>
<dbReference type="RefSeq" id="XP_037191715.1">
    <property type="nucleotide sequence ID" value="XM_037336505.1"/>
</dbReference>
<gene>
    <name evidence="2" type="ORF">Bfra_006132</name>
</gene>
<dbReference type="OrthoDB" id="10267779at2759"/>
<keyword evidence="3" id="KW-1185">Reference proteome</keyword>
<protein>
    <submittedName>
        <fullName evidence="2">Uncharacterized protein</fullName>
    </submittedName>
</protein>
<dbReference type="AlphaFoldDB" id="A0A8H6ASD8"/>
<evidence type="ECO:0000313" key="2">
    <source>
        <dbReference type="EMBL" id="KAF5872769.1"/>
    </source>
</evidence>
<feature type="compositionally biased region" description="Low complexity" evidence="1">
    <location>
        <begin position="169"/>
        <end position="178"/>
    </location>
</feature>
<feature type="region of interest" description="Disordered" evidence="1">
    <location>
        <begin position="1"/>
        <end position="34"/>
    </location>
</feature>
<feature type="compositionally biased region" description="Basic and acidic residues" evidence="1">
    <location>
        <begin position="23"/>
        <end position="32"/>
    </location>
</feature>
<feature type="region of interest" description="Disordered" evidence="1">
    <location>
        <begin position="167"/>
        <end position="196"/>
    </location>
</feature>
<dbReference type="EMBL" id="JABFCT010000010">
    <property type="protein sequence ID" value="KAF5872769.1"/>
    <property type="molecule type" value="Genomic_DNA"/>
</dbReference>
<dbReference type="GeneID" id="59260197"/>
<evidence type="ECO:0000313" key="3">
    <source>
        <dbReference type="Proteomes" id="UP000531561"/>
    </source>
</evidence>
<sequence length="220" mass="23315">MNQPVNNNQPGHPAPMNRRPRLARRDAEEHVPLTRQAQRARYYCMFAADRAMESARMVRTTRTFGSVTIDARFPGGASRDVFNTGAVQVTGNAQAVGSAQATANAQTFEVIHTFEITRTVEITHTTQTAEAGLDSLTGNSLTRGSSTTTSSASTISSVVVVDAPAFGATGTSSSSTGGRAVAMHENSHEQDGNVEEESDHVFVDHVTGSSANGDMLSRSS</sequence>
<evidence type="ECO:0000256" key="1">
    <source>
        <dbReference type="SAM" id="MobiDB-lite"/>
    </source>
</evidence>
<accession>A0A8H6ASD8</accession>